<evidence type="ECO:0000256" key="2">
    <source>
        <dbReference type="ARBA" id="ARBA00022452"/>
    </source>
</evidence>
<evidence type="ECO:0000256" key="4">
    <source>
        <dbReference type="ARBA" id="ARBA00023136"/>
    </source>
</evidence>
<keyword evidence="3" id="KW-0812">Transmembrane</keyword>
<evidence type="ECO:0000313" key="7">
    <source>
        <dbReference type="EMBL" id="SMP17410.1"/>
    </source>
</evidence>
<dbReference type="Gene3D" id="3.10.20.310">
    <property type="entry name" value="membrane protein fhac"/>
    <property type="match status" value="2"/>
</dbReference>
<dbReference type="Proteomes" id="UP001157911">
    <property type="component" value="Unassembled WGS sequence"/>
</dbReference>
<keyword evidence="8" id="KW-1185">Reference proteome</keyword>
<evidence type="ECO:0000256" key="3">
    <source>
        <dbReference type="ARBA" id="ARBA00022692"/>
    </source>
</evidence>
<dbReference type="EMBL" id="FXUB01000005">
    <property type="protein sequence ID" value="SMP17410.1"/>
    <property type="molecule type" value="Genomic_DNA"/>
</dbReference>
<reference evidence="7 8" key="1">
    <citation type="submission" date="2017-05" db="EMBL/GenBank/DDBJ databases">
        <authorList>
            <person name="Varghese N."/>
            <person name="Submissions S."/>
        </authorList>
    </citation>
    <scope>NUCLEOTIDE SEQUENCE [LARGE SCALE GENOMIC DNA]</scope>
    <source>
        <strain evidence="7 8">DSM 15522</strain>
    </source>
</reference>
<evidence type="ECO:0000256" key="1">
    <source>
        <dbReference type="ARBA" id="ARBA00004370"/>
    </source>
</evidence>
<dbReference type="Pfam" id="PF07244">
    <property type="entry name" value="POTRA"/>
    <property type="match status" value="1"/>
</dbReference>
<dbReference type="InterPro" id="IPR010827">
    <property type="entry name" value="BamA/TamA_POTRA"/>
</dbReference>
<comment type="subcellular location">
    <subcellularLocation>
        <location evidence="1">Membrane</location>
    </subcellularLocation>
</comment>
<organism evidence="7 8">
    <name type="scientific">Desulfurobacterium pacificum</name>
    <dbReference type="NCBI Taxonomy" id="240166"/>
    <lineage>
        <taxon>Bacteria</taxon>
        <taxon>Pseudomonadati</taxon>
        <taxon>Aquificota</taxon>
        <taxon>Aquificia</taxon>
        <taxon>Desulfurobacteriales</taxon>
        <taxon>Desulfurobacteriaceae</taxon>
        <taxon>Desulfurobacterium</taxon>
    </lineage>
</organism>
<proteinExistence type="predicted"/>
<dbReference type="InterPro" id="IPR039910">
    <property type="entry name" value="D15-like"/>
</dbReference>
<feature type="domain" description="Bacterial surface antigen (D15)" evidence="5">
    <location>
        <begin position="607"/>
        <end position="849"/>
    </location>
</feature>
<dbReference type="RefSeq" id="WP_283400972.1">
    <property type="nucleotide sequence ID" value="NZ_FXUB01000005.1"/>
</dbReference>
<evidence type="ECO:0000259" key="6">
    <source>
        <dbReference type="Pfam" id="PF07244"/>
    </source>
</evidence>
<protein>
    <submittedName>
        <fullName evidence="7">Beta-barrel assembly machine subunit BamA</fullName>
    </submittedName>
</protein>
<evidence type="ECO:0000259" key="5">
    <source>
        <dbReference type="Pfam" id="PF01103"/>
    </source>
</evidence>
<dbReference type="PANTHER" id="PTHR12815:SF18">
    <property type="entry name" value="SORTING AND ASSEMBLY MACHINERY COMPONENT 50 HOMOLOG"/>
    <property type="match status" value="1"/>
</dbReference>
<name>A0ABY1NTG5_9BACT</name>
<accession>A0ABY1NTG5</accession>
<dbReference type="Pfam" id="PF01103">
    <property type="entry name" value="Omp85"/>
    <property type="match status" value="1"/>
</dbReference>
<sequence length="849" mass="96676">MFLTFSGTTLASLPVLQVSPKVSFDGKVKKQIEEQLPAVCSFSNCTYVLLSLLNSLGYEAEVKGDKVIVVKSVLVKRVKIEGLPSAVSSLRKTVKLLLLGKPFSEDALENVKQLLLLNLRTAGYRDSNVRFKVVSQPDGYTVEIYVSAGLPFIVEKVVVDSPARYKKELLSAFKQLVGKRLDASVVKDLVDKLEEEYIKQGYFNAYISYSCSVVSQKSGKKLVILKIKFVPGKRYRIEFKGNEHFPPDKLKPLVTFYEAKSVDEFEIERSKERIKNFYEDNGFPFVKVESVLRREKDFVVVEFKIDEGKQVVVKRVVPKNYQEFFKSLMGKPFSRSKVESAVAKMRRFFKEKGFLDVKVSYVVLPSGVLKVKVDKGKRYYLISVKVWGDFLNCSSLKNLKLPIVYTEDVLNNIMDRIKNCYKKAGFSGTEVIVNKRFVNGKSKTFVLLSIYVFPGEKREFGFVIVEGLERTGLKWIRKLIVIHPGEIYKEDSIINQYSKLANTRLFSMVSINDYPVDGVVNEVISLREGSLLHAKGFVGYGTDSGYVMNGFLSSTSPFGLGIKYFLFGNYRQKEGYDAVFKMNKPAFPFERYDTSYSIVKKEQIFESFTTDKIFYRFALEREASKVMFQSFGIEIARESIKDTTIHEKNESVKRTLFYFQRYDKRDNVKNPKRGYLIQLFTSFAGRFLGGNTDYWLVDEKALKLFPINEKIVVALREGAGLIQPIRGSYVPVQDRFFLGGAESVRGYKYGTISPTDSNGNYVGGEAYGLFSCEVRYNFTQTIQGAVFYDSGKVFRKGGDFSFGNWYSSVGVGFRYITPVGPLRIDYGYKLKEVLGQGKGRFHISFGFPF</sequence>
<dbReference type="InterPro" id="IPR000184">
    <property type="entry name" value="Bac_surfAg_D15"/>
</dbReference>
<evidence type="ECO:0000313" key="8">
    <source>
        <dbReference type="Proteomes" id="UP001157911"/>
    </source>
</evidence>
<comment type="caution">
    <text evidence="7">The sequence shown here is derived from an EMBL/GenBank/DDBJ whole genome shotgun (WGS) entry which is preliminary data.</text>
</comment>
<keyword evidence="2" id="KW-1134">Transmembrane beta strand</keyword>
<gene>
    <name evidence="7" type="ORF">SAMN06265339_1525</name>
</gene>
<dbReference type="PANTHER" id="PTHR12815">
    <property type="entry name" value="SORTING AND ASSEMBLY MACHINERY SAMM50 PROTEIN FAMILY MEMBER"/>
    <property type="match status" value="1"/>
</dbReference>
<feature type="domain" description="POTRA" evidence="6">
    <location>
        <begin position="236"/>
        <end position="308"/>
    </location>
</feature>
<keyword evidence="4" id="KW-0472">Membrane</keyword>
<dbReference type="Gene3D" id="2.40.160.50">
    <property type="entry name" value="membrane protein fhac: a member of the omp85/tpsb transporter family"/>
    <property type="match status" value="1"/>
</dbReference>